<dbReference type="GO" id="GO:0045087">
    <property type="term" value="P:innate immune response"/>
    <property type="evidence" value="ECO:0007669"/>
    <property type="project" value="InterPro"/>
</dbReference>
<comment type="similarity">
    <text evidence="1">Belongs to the brassicaceae elicitor peptide family.</text>
</comment>
<dbReference type="AlphaFoldDB" id="A0A396IZH2"/>
<accession>A0A396IZH2</accession>
<keyword evidence="2" id="KW-0611">Plant defense</keyword>
<evidence type="ECO:0000256" key="1">
    <source>
        <dbReference type="ARBA" id="ARBA00011021"/>
    </source>
</evidence>
<dbReference type="EMBL" id="PSQE01000003">
    <property type="protein sequence ID" value="RHN69844.1"/>
    <property type="molecule type" value="Genomic_DNA"/>
</dbReference>
<dbReference type="Gramene" id="rna18365">
    <property type="protein sequence ID" value="RHN69844.1"/>
    <property type="gene ID" value="gene18365"/>
</dbReference>
<proteinExistence type="inferred from homology"/>
<evidence type="ECO:0000313" key="4">
    <source>
        <dbReference type="EMBL" id="RHN69844.1"/>
    </source>
</evidence>
<keyword evidence="3" id="KW-0812">Transmembrane</keyword>
<keyword evidence="3" id="KW-1133">Transmembrane helix</keyword>
<organism evidence="4 5">
    <name type="scientific">Medicago truncatula</name>
    <name type="common">Barrel medic</name>
    <name type="synonym">Medicago tribuloides</name>
    <dbReference type="NCBI Taxonomy" id="3880"/>
    <lineage>
        <taxon>Eukaryota</taxon>
        <taxon>Viridiplantae</taxon>
        <taxon>Streptophyta</taxon>
        <taxon>Embryophyta</taxon>
        <taxon>Tracheophyta</taxon>
        <taxon>Spermatophyta</taxon>
        <taxon>Magnoliopsida</taxon>
        <taxon>eudicotyledons</taxon>
        <taxon>Gunneridae</taxon>
        <taxon>Pentapetalae</taxon>
        <taxon>rosids</taxon>
        <taxon>fabids</taxon>
        <taxon>Fabales</taxon>
        <taxon>Fabaceae</taxon>
        <taxon>Papilionoideae</taxon>
        <taxon>50 kb inversion clade</taxon>
        <taxon>NPAAA clade</taxon>
        <taxon>Hologalegina</taxon>
        <taxon>IRL clade</taxon>
        <taxon>Trifolieae</taxon>
        <taxon>Medicago</taxon>
    </lineage>
</organism>
<reference evidence="5" key="1">
    <citation type="journal article" date="2018" name="Nat. Plants">
        <title>Whole-genome landscape of Medicago truncatula symbiotic genes.</title>
        <authorList>
            <person name="Pecrix Y."/>
            <person name="Staton S.E."/>
            <person name="Sallet E."/>
            <person name="Lelandais-Briere C."/>
            <person name="Moreau S."/>
            <person name="Carrere S."/>
            <person name="Blein T."/>
            <person name="Jardinaud M.F."/>
            <person name="Latrasse D."/>
            <person name="Zouine M."/>
            <person name="Zahm M."/>
            <person name="Kreplak J."/>
            <person name="Mayjonade B."/>
            <person name="Satge C."/>
            <person name="Perez M."/>
            <person name="Cauet S."/>
            <person name="Marande W."/>
            <person name="Chantry-Darmon C."/>
            <person name="Lopez-Roques C."/>
            <person name="Bouchez O."/>
            <person name="Berard A."/>
            <person name="Debelle F."/>
            <person name="Munos S."/>
            <person name="Bendahmane A."/>
            <person name="Berges H."/>
            <person name="Niebel A."/>
            <person name="Buitink J."/>
            <person name="Frugier F."/>
            <person name="Benhamed M."/>
            <person name="Crespi M."/>
            <person name="Gouzy J."/>
            <person name="Gamas P."/>
        </authorList>
    </citation>
    <scope>NUCLEOTIDE SEQUENCE [LARGE SCALE GENOMIC DNA]</scope>
    <source>
        <strain evidence="5">cv. Jemalong A17</strain>
    </source>
</reference>
<evidence type="ECO:0008006" key="6">
    <source>
        <dbReference type="Google" id="ProtNLM"/>
    </source>
</evidence>
<name>A0A396IZH2_MEDTR</name>
<dbReference type="PANTHER" id="PTHR35771">
    <property type="entry name" value="TRANSMEMBRANE PROTEIN-RELATED"/>
    <property type="match status" value="1"/>
</dbReference>
<dbReference type="Proteomes" id="UP000265566">
    <property type="component" value="Chromosome 3"/>
</dbReference>
<gene>
    <name evidence="4" type="ORF">MtrunA17_Chr3g0129161</name>
</gene>
<dbReference type="PANTHER" id="PTHR35771:SF3">
    <property type="entry name" value="TRANSMEMBRANE PROTEIN"/>
    <property type="match status" value="1"/>
</dbReference>
<comment type="caution">
    <text evidence="4">The sequence shown here is derived from an EMBL/GenBank/DDBJ whole genome shotgun (WGS) entry which is preliminary data.</text>
</comment>
<protein>
    <recommendedName>
        <fullName evidence="6">Transmembrane protein</fullName>
    </recommendedName>
</protein>
<evidence type="ECO:0000256" key="2">
    <source>
        <dbReference type="ARBA" id="ARBA00022821"/>
    </source>
</evidence>
<feature type="transmembrane region" description="Helical" evidence="3">
    <location>
        <begin position="12"/>
        <end position="34"/>
    </location>
</feature>
<keyword evidence="3" id="KW-0472">Membrane</keyword>
<sequence>MLDEFIRESYRIPWLIWIQLIVLFLLLALFYIFIFDDDDAATEVLPETSSASSKGFLFDEIQHIDSTKNYSIAPVSTNLQQRNITTQQDGQNPSEIATCSNMRSGEVNEGESSTPSSHTCHFFQLATVAFLKCFGLDSTSDSSSNQKCRKRKES</sequence>
<evidence type="ECO:0000256" key="3">
    <source>
        <dbReference type="SAM" id="Phobius"/>
    </source>
</evidence>
<evidence type="ECO:0000313" key="5">
    <source>
        <dbReference type="Proteomes" id="UP000265566"/>
    </source>
</evidence>
<dbReference type="Pfam" id="PF17232">
    <property type="entry name" value="Pep1_7"/>
    <property type="match status" value="1"/>
</dbReference>
<dbReference type="InterPro" id="IPR035176">
    <property type="entry name" value="PEP"/>
</dbReference>
<dbReference type="OMA" id="ELTRIPW"/>